<name>A0A849L221_9RHOB</name>
<gene>
    <name evidence="1" type="primary">phnH</name>
    <name evidence="1" type="ORF">HMH01_07865</name>
</gene>
<dbReference type="InterPro" id="IPR038058">
    <property type="entry name" value="PhnH-like_sp"/>
</dbReference>
<dbReference type="InterPro" id="IPR008772">
    <property type="entry name" value="Phosphonate_metab_PhnH"/>
</dbReference>
<accession>A0A849L221</accession>
<dbReference type="GO" id="GO:0019634">
    <property type="term" value="P:organic phosphonate metabolic process"/>
    <property type="evidence" value="ECO:0007669"/>
    <property type="project" value="InterPro"/>
</dbReference>
<proteinExistence type="predicted"/>
<organism evidence="1 2">
    <name type="scientific">Halovulum dunhuangense</name>
    <dbReference type="NCBI Taxonomy" id="1505036"/>
    <lineage>
        <taxon>Bacteria</taxon>
        <taxon>Pseudomonadati</taxon>
        <taxon>Pseudomonadota</taxon>
        <taxon>Alphaproteobacteria</taxon>
        <taxon>Rhodobacterales</taxon>
        <taxon>Paracoccaceae</taxon>
        <taxon>Halovulum</taxon>
    </lineage>
</organism>
<keyword evidence="1" id="KW-0456">Lyase</keyword>
<reference evidence="1 2" key="1">
    <citation type="submission" date="2020-05" db="EMBL/GenBank/DDBJ databases">
        <title>Gimesia benthica sp. nov., a novel planctomycete isolated from a deep-sea water sample of the Northwest Indian Ocean.</title>
        <authorList>
            <person name="Wang J."/>
            <person name="Ruan C."/>
            <person name="Song L."/>
            <person name="Zhu Y."/>
            <person name="Li A."/>
            <person name="Zheng X."/>
            <person name="Wang L."/>
            <person name="Lu Z."/>
            <person name="Huang Y."/>
            <person name="Du W."/>
            <person name="Zhou Y."/>
            <person name="Huang L."/>
            <person name="Dai X."/>
        </authorList>
    </citation>
    <scope>NUCLEOTIDE SEQUENCE [LARGE SCALE GENOMIC DNA]</scope>
    <source>
        <strain evidence="1 2">YYQ-30</strain>
    </source>
</reference>
<evidence type="ECO:0000313" key="2">
    <source>
        <dbReference type="Proteomes" id="UP000572377"/>
    </source>
</evidence>
<dbReference type="NCBIfam" id="TIGR03292">
    <property type="entry name" value="PhnH_redo"/>
    <property type="match status" value="1"/>
</dbReference>
<sequence>MLTAPQPNVDEIRDNAAFEALMWAFSRPGSVQALPEPGLDCLALALIDRECRVFADTPHLSALVSRAGASLVPAAEADHAFLSGHSRARETLEALPAGSALYPDDGATLIVAATIGEGATLRLTGPGIETETRISLGGLPEGFFALRDARIRYPEGVDIAIVDGARLVALPRSTRVEVL</sequence>
<dbReference type="Proteomes" id="UP000572377">
    <property type="component" value="Unassembled WGS sequence"/>
</dbReference>
<keyword evidence="2" id="KW-1185">Reference proteome</keyword>
<protein>
    <submittedName>
        <fullName evidence="1">Phosphonate C-P lyase system protein PhnH</fullName>
    </submittedName>
</protein>
<dbReference type="EMBL" id="JABFBC010000001">
    <property type="protein sequence ID" value="NNU80356.1"/>
    <property type="molecule type" value="Genomic_DNA"/>
</dbReference>
<dbReference type="GO" id="GO:0016829">
    <property type="term" value="F:lyase activity"/>
    <property type="evidence" value="ECO:0007669"/>
    <property type="project" value="UniProtKB-KW"/>
</dbReference>
<dbReference type="Gene3D" id="3.40.50.11310">
    <property type="entry name" value="Bacterial phosphonate metabolism protein PhnH"/>
    <property type="match status" value="1"/>
</dbReference>
<evidence type="ECO:0000313" key="1">
    <source>
        <dbReference type="EMBL" id="NNU80356.1"/>
    </source>
</evidence>
<dbReference type="RefSeq" id="WP_171324054.1">
    <property type="nucleotide sequence ID" value="NZ_JABFBC010000001.1"/>
</dbReference>
<comment type="caution">
    <text evidence="1">The sequence shown here is derived from an EMBL/GenBank/DDBJ whole genome shotgun (WGS) entry which is preliminary data.</text>
</comment>
<dbReference type="Pfam" id="PF05845">
    <property type="entry name" value="PhnH"/>
    <property type="match status" value="1"/>
</dbReference>
<dbReference type="SUPFAM" id="SSF159709">
    <property type="entry name" value="PhnH-like"/>
    <property type="match status" value="1"/>
</dbReference>
<dbReference type="AlphaFoldDB" id="A0A849L221"/>